<dbReference type="Proteomes" id="UP000237839">
    <property type="component" value="Unassembled WGS sequence"/>
</dbReference>
<keyword evidence="9" id="KW-0472">Membrane</keyword>
<keyword evidence="4" id="KW-0808">Transferase</keyword>
<dbReference type="InterPro" id="IPR000014">
    <property type="entry name" value="PAS"/>
</dbReference>
<comment type="catalytic activity">
    <reaction evidence="1">
        <text>ATP + protein L-histidine = ADP + protein N-phospho-L-histidine.</text>
        <dbReference type="EC" id="2.7.13.3"/>
    </reaction>
</comment>
<dbReference type="Gene3D" id="1.10.287.130">
    <property type="match status" value="1"/>
</dbReference>
<dbReference type="SMART" id="SM00387">
    <property type="entry name" value="HATPase_c"/>
    <property type="match status" value="1"/>
</dbReference>
<evidence type="ECO:0000256" key="6">
    <source>
        <dbReference type="ARBA" id="ARBA00022777"/>
    </source>
</evidence>
<evidence type="ECO:0000256" key="3">
    <source>
        <dbReference type="ARBA" id="ARBA00022553"/>
    </source>
</evidence>
<dbReference type="PROSITE" id="PS50109">
    <property type="entry name" value="HIS_KIN"/>
    <property type="match status" value="1"/>
</dbReference>
<gene>
    <name evidence="12" type="ORF">S2091_0655</name>
</gene>
<dbReference type="SUPFAM" id="SSF47384">
    <property type="entry name" value="Homodimeric domain of signal transducing histidine kinase"/>
    <property type="match status" value="1"/>
</dbReference>
<dbReference type="RefSeq" id="WP_133166846.1">
    <property type="nucleotide sequence ID" value="NZ_PUGF01000002.1"/>
</dbReference>
<dbReference type="EC" id="2.7.13.3" evidence="2"/>
<accession>A0A2S9H3U4</accession>
<feature type="transmembrane region" description="Helical" evidence="9">
    <location>
        <begin position="12"/>
        <end position="37"/>
    </location>
</feature>
<keyword evidence="13" id="KW-1185">Reference proteome</keyword>
<dbReference type="Pfam" id="PF13426">
    <property type="entry name" value="PAS_9"/>
    <property type="match status" value="1"/>
</dbReference>
<dbReference type="SUPFAM" id="SSF55874">
    <property type="entry name" value="ATPase domain of HSP90 chaperone/DNA topoisomerase II/histidine kinase"/>
    <property type="match status" value="1"/>
</dbReference>
<dbReference type="InterPro" id="IPR036097">
    <property type="entry name" value="HisK_dim/P_sf"/>
</dbReference>
<protein>
    <recommendedName>
        <fullName evidence="2">histidine kinase</fullName>
        <ecNumber evidence="2">2.7.13.3</ecNumber>
    </recommendedName>
</protein>
<dbReference type="PROSITE" id="PS50112">
    <property type="entry name" value="PAS"/>
    <property type="match status" value="1"/>
</dbReference>
<evidence type="ECO:0000256" key="7">
    <source>
        <dbReference type="ARBA" id="ARBA00022840"/>
    </source>
</evidence>
<dbReference type="Pfam" id="PF00512">
    <property type="entry name" value="HisKA"/>
    <property type="match status" value="1"/>
</dbReference>
<dbReference type="InterPro" id="IPR004358">
    <property type="entry name" value="Sig_transdc_His_kin-like_C"/>
</dbReference>
<evidence type="ECO:0000256" key="8">
    <source>
        <dbReference type="ARBA" id="ARBA00023012"/>
    </source>
</evidence>
<comment type="caution">
    <text evidence="12">The sequence shown here is derived from an EMBL/GenBank/DDBJ whole genome shotgun (WGS) entry which is preliminary data.</text>
</comment>
<feature type="domain" description="PAS" evidence="11">
    <location>
        <begin position="291"/>
        <end position="363"/>
    </location>
</feature>
<dbReference type="InterPro" id="IPR003661">
    <property type="entry name" value="HisK_dim/P_dom"/>
</dbReference>
<dbReference type="SMART" id="SM00388">
    <property type="entry name" value="HisKA"/>
    <property type="match status" value="1"/>
</dbReference>
<feature type="domain" description="Histidine kinase" evidence="10">
    <location>
        <begin position="551"/>
        <end position="764"/>
    </location>
</feature>
<keyword evidence="8" id="KW-0902">Two-component regulatory system</keyword>
<dbReference type="NCBIfam" id="TIGR00229">
    <property type="entry name" value="sensory_box"/>
    <property type="match status" value="1"/>
</dbReference>
<proteinExistence type="predicted"/>
<organism evidence="12 13">
    <name type="scientific">Solimicrobium silvestre</name>
    <dbReference type="NCBI Taxonomy" id="2099400"/>
    <lineage>
        <taxon>Bacteria</taxon>
        <taxon>Pseudomonadati</taxon>
        <taxon>Pseudomonadota</taxon>
        <taxon>Betaproteobacteria</taxon>
        <taxon>Burkholderiales</taxon>
        <taxon>Oxalobacteraceae</taxon>
        <taxon>Solimicrobium</taxon>
    </lineage>
</organism>
<dbReference type="Pfam" id="PF02518">
    <property type="entry name" value="HATPase_c"/>
    <property type="match status" value="1"/>
</dbReference>
<evidence type="ECO:0000256" key="4">
    <source>
        <dbReference type="ARBA" id="ARBA00022679"/>
    </source>
</evidence>
<dbReference type="Gene3D" id="3.30.450.20">
    <property type="entry name" value="PAS domain"/>
    <property type="match status" value="1"/>
</dbReference>
<keyword evidence="5" id="KW-0547">Nucleotide-binding</keyword>
<evidence type="ECO:0000256" key="1">
    <source>
        <dbReference type="ARBA" id="ARBA00000085"/>
    </source>
</evidence>
<dbReference type="CDD" id="cd00130">
    <property type="entry name" value="PAS"/>
    <property type="match status" value="1"/>
</dbReference>
<keyword evidence="9" id="KW-1133">Transmembrane helix</keyword>
<evidence type="ECO:0000256" key="9">
    <source>
        <dbReference type="SAM" id="Phobius"/>
    </source>
</evidence>
<dbReference type="OrthoDB" id="1931120at2"/>
<evidence type="ECO:0000313" key="13">
    <source>
        <dbReference type="Proteomes" id="UP000237839"/>
    </source>
</evidence>
<dbReference type="AlphaFoldDB" id="A0A2S9H3U4"/>
<reference evidence="12 13" key="1">
    <citation type="submission" date="2018-02" db="EMBL/GenBank/DDBJ databases">
        <title>Solimicrobium silvestre gen. nov., sp. nov., isolated from alpine forest soil.</title>
        <authorList>
            <person name="Margesin R."/>
            <person name="Albuquerque L."/>
            <person name="Zhang D.-C."/>
            <person name="Froufe H.J.C."/>
            <person name="Severino R."/>
            <person name="Roxo I."/>
            <person name="Egas C."/>
            <person name="Da Costa M.S."/>
        </authorList>
    </citation>
    <scope>NUCLEOTIDE SEQUENCE [LARGE SCALE GENOMIC DNA]</scope>
    <source>
        <strain evidence="12 13">S20-91</strain>
    </source>
</reference>
<dbReference type="PRINTS" id="PR00344">
    <property type="entry name" value="BCTRLSENSOR"/>
</dbReference>
<dbReference type="GO" id="GO:0005524">
    <property type="term" value="F:ATP binding"/>
    <property type="evidence" value="ECO:0007669"/>
    <property type="project" value="UniProtKB-KW"/>
</dbReference>
<keyword evidence="3" id="KW-0597">Phosphoprotein</keyword>
<dbReference type="SMART" id="SM00091">
    <property type="entry name" value="PAS"/>
    <property type="match status" value="2"/>
</dbReference>
<dbReference type="SUPFAM" id="SSF55785">
    <property type="entry name" value="PYP-like sensor domain (PAS domain)"/>
    <property type="match status" value="2"/>
</dbReference>
<evidence type="ECO:0000313" key="12">
    <source>
        <dbReference type="EMBL" id="PRC94652.1"/>
    </source>
</evidence>
<keyword evidence="7" id="KW-0067">ATP-binding</keyword>
<dbReference type="InterPro" id="IPR036890">
    <property type="entry name" value="HATPase_C_sf"/>
</dbReference>
<dbReference type="PANTHER" id="PTHR43065">
    <property type="entry name" value="SENSOR HISTIDINE KINASE"/>
    <property type="match status" value="1"/>
</dbReference>
<feature type="transmembrane region" description="Helical" evidence="9">
    <location>
        <begin position="253"/>
        <end position="272"/>
    </location>
</feature>
<dbReference type="GO" id="GO:0000155">
    <property type="term" value="F:phosphorelay sensor kinase activity"/>
    <property type="evidence" value="ECO:0007669"/>
    <property type="project" value="InterPro"/>
</dbReference>
<evidence type="ECO:0000256" key="5">
    <source>
        <dbReference type="ARBA" id="ARBA00022741"/>
    </source>
</evidence>
<dbReference type="InterPro" id="IPR005467">
    <property type="entry name" value="His_kinase_dom"/>
</dbReference>
<keyword evidence="6" id="KW-0418">Kinase</keyword>
<name>A0A2S9H3U4_9BURK</name>
<sequence>MSSTTQKFVQSRWPWLAASLILTVALFVSSTLGWLWYADQRDAAARELSLDLLWLEQNVTQTLSDNEHMLDNWARDLQTPSAHSYADFLSLADGLMKENPALISIDYLNKNGQRVIGLPNYTERPAKLPPVNDPLITEAIQRCYTLKKPVFSRVIEQYAPLWVMVVPVSDEVSNEGVVLATYDLDQLLSLQVPWWFVQRYDLSLVDRDNKQLSPHDGSTIEVSRDVHKLNFGPDNSGLSLRASSHAREHSEGLLLWLSAAVVAFGLLIIWLLRLLQRWLRERQIAQQALSHELRFREAMEQSLVTGLLAFDKAGRIIYVNPALCNMLGLSAESLIGSSAPFPFWPQENLNECQAAHDAMLRGDNPDNGRRLNLMDADGTRLSVRLFASRLASPIVNGDNKQNGWMVSLYDTTELQKEREALASSREQLYAVLSGLDAAVYVSSLSDGRVLFRNRHHAALFRFDAEGDCCLICWPELMHGSELTSVEFRDRQSGRWYHLERRTILWVDNSPVLLDIATDISAKREAADTAQERDELLQHTARLANLAEFASGIAHELNQPLAAIANYSAAADAFLEAQPVQTAKVHEAVRRMGDESRRAGKIIHSMRSFIQKRAIRHDFHHLKELLTEPLALLAPLAQRLQVEIVLELLEEEITIECDAVMIEQVLFNLIRNALEAVAGSDQTDEGVIVRIERDDENVTVSVSDRGPGIQEPDKLFQPFYTTKSEGMGLGLAICRTVIESHGGRLWAEANVGGGARFSFRLRCNAFT</sequence>
<evidence type="ECO:0000259" key="10">
    <source>
        <dbReference type="PROSITE" id="PS50109"/>
    </source>
</evidence>
<dbReference type="Gene3D" id="3.30.565.10">
    <property type="entry name" value="Histidine kinase-like ATPase, C-terminal domain"/>
    <property type="match status" value="1"/>
</dbReference>
<dbReference type="InterPro" id="IPR035965">
    <property type="entry name" value="PAS-like_dom_sf"/>
</dbReference>
<evidence type="ECO:0000259" key="11">
    <source>
        <dbReference type="PROSITE" id="PS50112"/>
    </source>
</evidence>
<keyword evidence="9" id="KW-0812">Transmembrane</keyword>
<dbReference type="CDD" id="cd00082">
    <property type="entry name" value="HisKA"/>
    <property type="match status" value="1"/>
</dbReference>
<dbReference type="InterPro" id="IPR003594">
    <property type="entry name" value="HATPase_dom"/>
</dbReference>
<dbReference type="PANTHER" id="PTHR43065:SF10">
    <property type="entry name" value="PEROXIDE STRESS-ACTIVATED HISTIDINE KINASE MAK3"/>
    <property type="match status" value="1"/>
</dbReference>
<dbReference type="EMBL" id="PUGF01000002">
    <property type="protein sequence ID" value="PRC94652.1"/>
    <property type="molecule type" value="Genomic_DNA"/>
</dbReference>
<evidence type="ECO:0000256" key="2">
    <source>
        <dbReference type="ARBA" id="ARBA00012438"/>
    </source>
</evidence>